<dbReference type="AlphaFoldDB" id="A0A4Q4MH22"/>
<dbReference type="Proteomes" id="UP000292402">
    <property type="component" value="Unassembled WGS sequence"/>
</dbReference>
<evidence type="ECO:0000259" key="1">
    <source>
        <dbReference type="Pfam" id="PF26528"/>
    </source>
</evidence>
<feature type="domain" description="SnoaL-like" evidence="1">
    <location>
        <begin position="6"/>
        <end position="202"/>
    </location>
</feature>
<dbReference type="InterPro" id="IPR058931">
    <property type="entry name" value="SnoaL_6"/>
</dbReference>
<sequence>MADYNQPTADIVASIKHSYHAYRHTGDIDRKGSFFSPDCMQICRPTPSYAATNRDEIVQYLRDAQQGKIPIDAPASSSTCISGRSDCYATGSRATTPAKERSVYTIRPLWPGEFGFGSDDITAPVGLTVEQMKSRAIQEGWVGMRVNLWDEGREEGLLVKVQYWWRLRETANNKRLAGDHSGTDWDQCLHDIMFLGPKDGTENEEELELLE</sequence>
<protein>
    <recommendedName>
        <fullName evidence="1">SnoaL-like domain-containing protein</fullName>
    </recommendedName>
</protein>
<evidence type="ECO:0000313" key="3">
    <source>
        <dbReference type="Proteomes" id="UP000292402"/>
    </source>
</evidence>
<name>A0A4Q4MH22_9PLEO</name>
<gene>
    <name evidence="2" type="ORF">AA0114_g5812</name>
</gene>
<proteinExistence type="predicted"/>
<dbReference type="Pfam" id="PF26528">
    <property type="entry name" value="SnoaL_6"/>
    <property type="match status" value="1"/>
</dbReference>
<comment type="caution">
    <text evidence="2">The sequence shown here is derived from an EMBL/GenBank/DDBJ whole genome shotgun (WGS) entry which is preliminary data.</text>
</comment>
<accession>A0A4Q4MH22</accession>
<organism evidence="2 3">
    <name type="scientific">Alternaria tenuissima</name>
    <dbReference type="NCBI Taxonomy" id="119927"/>
    <lineage>
        <taxon>Eukaryota</taxon>
        <taxon>Fungi</taxon>
        <taxon>Dikarya</taxon>
        <taxon>Ascomycota</taxon>
        <taxon>Pezizomycotina</taxon>
        <taxon>Dothideomycetes</taxon>
        <taxon>Pleosporomycetidae</taxon>
        <taxon>Pleosporales</taxon>
        <taxon>Pleosporineae</taxon>
        <taxon>Pleosporaceae</taxon>
        <taxon>Alternaria</taxon>
        <taxon>Alternaria sect. Alternaria</taxon>
        <taxon>Alternaria alternata complex</taxon>
    </lineage>
</organism>
<reference evidence="3" key="1">
    <citation type="journal article" date="2019" name="bioRxiv">
        <title>Genomics, evolutionary history and diagnostics of the Alternaria alternata species group including apple and Asian pear pathotypes.</title>
        <authorList>
            <person name="Armitage A.D."/>
            <person name="Cockerton H.M."/>
            <person name="Sreenivasaprasad S."/>
            <person name="Woodhall J.W."/>
            <person name="Lane C.R."/>
            <person name="Harrison R.J."/>
            <person name="Clarkson J.P."/>
        </authorList>
    </citation>
    <scope>NUCLEOTIDE SEQUENCE [LARGE SCALE GENOMIC DNA]</scope>
    <source>
        <strain evidence="3">FERA 1082</strain>
    </source>
</reference>
<evidence type="ECO:0000313" key="2">
    <source>
        <dbReference type="EMBL" id="RYN50777.1"/>
    </source>
</evidence>
<dbReference type="EMBL" id="PDXA01000017">
    <property type="protein sequence ID" value="RYN50777.1"/>
    <property type="molecule type" value="Genomic_DNA"/>
</dbReference>